<feature type="binding site" evidence="3">
    <location>
        <position position="88"/>
    </location>
    <ligand>
        <name>Fe cation</name>
        <dbReference type="ChEBI" id="CHEBI:24875"/>
    </ligand>
</feature>
<keyword evidence="2 3" id="KW-0408">Iron</keyword>
<name>K4LFJ4_THEPS</name>
<dbReference type="SUPFAM" id="SSF56420">
    <property type="entry name" value="Peptide deformylase"/>
    <property type="match status" value="1"/>
</dbReference>
<dbReference type="GO" id="GO:0042586">
    <property type="term" value="F:peptide deformylase activity"/>
    <property type="evidence" value="ECO:0007669"/>
    <property type="project" value="UniProtKB-UniRule"/>
</dbReference>
<keyword evidence="3 4" id="KW-0378">Hydrolase</keyword>
<feature type="active site" evidence="3">
    <location>
        <position position="131"/>
    </location>
</feature>
<comment type="cofactor">
    <cofactor evidence="3">
        <name>Fe(2+)</name>
        <dbReference type="ChEBI" id="CHEBI:29033"/>
    </cofactor>
    <text evidence="3">Binds 1 Fe(2+) ion.</text>
</comment>
<dbReference type="InterPro" id="IPR023635">
    <property type="entry name" value="Peptide_deformylase"/>
</dbReference>
<evidence type="ECO:0000256" key="3">
    <source>
        <dbReference type="HAMAP-Rule" id="MF_00163"/>
    </source>
</evidence>
<feature type="binding site" evidence="3">
    <location>
        <position position="130"/>
    </location>
    <ligand>
        <name>Fe cation</name>
        <dbReference type="ChEBI" id="CHEBI:24875"/>
    </ligand>
</feature>
<dbReference type="NCBIfam" id="NF001159">
    <property type="entry name" value="PRK00150.1-3"/>
    <property type="match status" value="1"/>
</dbReference>
<dbReference type="PANTHER" id="PTHR10458:SF22">
    <property type="entry name" value="PEPTIDE DEFORMYLASE"/>
    <property type="match status" value="1"/>
</dbReference>
<dbReference type="OrthoDB" id="9784988at2"/>
<evidence type="ECO:0000256" key="2">
    <source>
        <dbReference type="ARBA" id="ARBA00023004"/>
    </source>
</evidence>
<comment type="function">
    <text evidence="3">Removes the formyl group from the N-terminal Met of newly synthesized proteins. Requires at least a dipeptide for an efficient rate of reaction. N-terminal L-methionine is a prerequisite for activity but the enzyme has broad specificity at other positions.</text>
</comment>
<organism evidence="4 5">
    <name type="scientific">Thermacetogenium phaeum (strain ATCC BAA-254 / DSM 26808 / PB)</name>
    <dbReference type="NCBI Taxonomy" id="1089553"/>
    <lineage>
        <taxon>Bacteria</taxon>
        <taxon>Bacillati</taxon>
        <taxon>Bacillota</taxon>
        <taxon>Clostridia</taxon>
        <taxon>Thermoanaerobacterales</taxon>
        <taxon>Thermoanaerobacteraceae</taxon>
        <taxon>Thermacetogenium</taxon>
    </lineage>
</organism>
<dbReference type="Gene3D" id="3.90.45.10">
    <property type="entry name" value="Peptide deformylase"/>
    <property type="match status" value="1"/>
</dbReference>
<sequence length="149" mass="16176">MPAYKIVELGDPVLRQKSRPVRVVNKSIRKLLDDMAETMYAAQGVGLAAPQVGISKRVVVVDVGDGLWELINPEIIYQEGEDVGVEGCLSIPGVAGEVKRAYRVRVKGLNRHGGVQVISAEGLGARALQHEIDHLDGILFIDKAIRIKS</sequence>
<dbReference type="PANTHER" id="PTHR10458">
    <property type="entry name" value="PEPTIDE DEFORMYLASE"/>
    <property type="match status" value="1"/>
</dbReference>
<evidence type="ECO:0000313" key="4">
    <source>
        <dbReference type="EMBL" id="AFV11638.1"/>
    </source>
</evidence>
<dbReference type="STRING" id="1089553.Tph_c14290"/>
<keyword evidence="5" id="KW-1185">Reference proteome</keyword>
<reference evidence="4 5" key="1">
    <citation type="journal article" date="2012" name="BMC Genomics">
        <title>Genome-guided analysis of physiological and morphological traits of the fermentative acetate oxidizer Thermacetogenium phaeum.</title>
        <authorList>
            <person name="Oehler D."/>
            <person name="Poehlein A."/>
            <person name="Leimbach A."/>
            <person name="Muller N."/>
            <person name="Daniel R."/>
            <person name="Gottschalk G."/>
            <person name="Schink B."/>
        </authorList>
    </citation>
    <scope>NUCLEOTIDE SEQUENCE [LARGE SCALE GENOMIC DNA]</scope>
    <source>
        <strain evidence="5">ATCC BAA-254 / DSM 26808 / PB</strain>
    </source>
</reference>
<dbReference type="KEGG" id="tpz:Tph_c14290"/>
<gene>
    <name evidence="3 4" type="primary">def</name>
    <name evidence="4" type="ordered locus">Tph_c14290</name>
</gene>
<dbReference type="Proteomes" id="UP000000467">
    <property type="component" value="Chromosome"/>
</dbReference>
<feature type="binding site" evidence="3">
    <location>
        <position position="134"/>
    </location>
    <ligand>
        <name>Fe cation</name>
        <dbReference type="ChEBI" id="CHEBI:24875"/>
    </ligand>
</feature>
<dbReference type="EC" id="3.5.1.88" evidence="3"/>
<evidence type="ECO:0000256" key="1">
    <source>
        <dbReference type="ARBA" id="ARBA00010759"/>
    </source>
</evidence>
<evidence type="ECO:0000313" key="5">
    <source>
        <dbReference type="Proteomes" id="UP000000467"/>
    </source>
</evidence>
<dbReference type="GO" id="GO:0006412">
    <property type="term" value="P:translation"/>
    <property type="evidence" value="ECO:0007669"/>
    <property type="project" value="UniProtKB-UniRule"/>
</dbReference>
<dbReference type="HOGENOM" id="CLU_061901_4_2_9"/>
<dbReference type="EMBL" id="CP003732">
    <property type="protein sequence ID" value="AFV11638.1"/>
    <property type="molecule type" value="Genomic_DNA"/>
</dbReference>
<dbReference type="RefSeq" id="WP_015050518.1">
    <property type="nucleotide sequence ID" value="NC_018870.1"/>
</dbReference>
<dbReference type="CDD" id="cd00487">
    <property type="entry name" value="Pep_deformylase"/>
    <property type="match status" value="1"/>
</dbReference>
<dbReference type="PIRSF" id="PIRSF004749">
    <property type="entry name" value="Pep_def"/>
    <property type="match status" value="1"/>
</dbReference>
<dbReference type="HAMAP" id="MF_00163">
    <property type="entry name" value="Pep_deformylase"/>
    <property type="match status" value="1"/>
</dbReference>
<protein>
    <recommendedName>
        <fullName evidence="3">Peptide deformylase</fullName>
        <shortName evidence="3">PDF</shortName>
        <ecNumber evidence="3">3.5.1.88</ecNumber>
    </recommendedName>
    <alternativeName>
        <fullName evidence="3">Polypeptide deformylase</fullName>
    </alternativeName>
</protein>
<dbReference type="GO" id="GO:0046872">
    <property type="term" value="F:metal ion binding"/>
    <property type="evidence" value="ECO:0007669"/>
    <property type="project" value="UniProtKB-KW"/>
</dbReference>
<comment type="catalytic activity">
    <reaction evidence="3">
        <text>N-terminal N-formyl-L-methionyl-[peptide] + H2O = N-terminal L-methionyl-[peptide] + formate</text>
        <dbReference type="Rhea" id="RHEA:24420"/>
        <dbReference type="Rhea" id="RHEA-COMP:10639"/>
        <dbReference type="Rhea" id="RHEA-COMP:10640"/>
        <dbReference type="ChEBI" id="CHEBI:15377"/>
        <dbReference type="ChEBI" id="CHEBI:15740"/>
        <dbReference type="ChEBI" id="CHEBI:49298"/>
        <dbReference type="ChEBI" id="CHEBI:64731"/>
        <dbReference type="EC" id="3.5.1.88"/>
    </reaction>
</comment>
<dbReference type="InterPro" id="IPR036821">
    <property type="entry name" value="Peptide_deformylase_sf"/>
</dbReference>
<accession>K4LFJ4</accession>
<keyword evidence="3" id="KW-0479">Metal-binding</keyword>
<proteinExistence type="inferred from homology"/>
<comment type="similarity">
    <text evidence="1 3">Belongs to the polypeptide deformylase family.</text>
</comment>
<dbReference type="NCBIfam" id="TIGR00079">
    <property type="entry name" value="pept_deformyl"/>
    <property type="match status" value="1"/>
</dbReference>
<dbReference type="AlphaFoldDB" id="K4LFJ4"/>
<dbReference type="eggNOG" id="COG0242">
    <property type="taxonomic scope" value="Bacteria"/>
</dbReference>
<dbReference type="PRINTS" id="PR01576">
    <property type="entry name" value="PDEFORMYLASE"/>
</dbReference>
<keyword evidence="3" id="KW-0648">Protein biosynthesis</keyword>
<dbReference type="Pfam" id="PF01327">
    <property type="entry name" value="Pep_deformylase"/>
    <property type="match status" value="1"/>
</dbReference>